<name>A0A653MZX3_BACAB</name>
<keyword evidence="1" id="KW-0472">Membrane</keyword>
<sequence>MQRYIEKQLFLLSGRHAFTAFYFLVIPFIIKDLFKSTPLLMVMIALFIIHHLVTSIVWFYKSRNIRKRQSGDLTKQGHLVVQIMQRLEQLMMLGFVMVLISGWMQGDIVTLLFTIFLFIVVFLQHIQFYYVQYFFKSSGWFTYVLSLQKARPSYIVRERRALKKS</sequence>
<evidence type="ECO:0000313" key="2">
    <source>
        <dbReference type="EMBL" id="VXB10715.1"/>
    </source>
</evidence>
<dbReference type="KEGG" id="balt:CFN77_04100"/>
<keyword evidence="1" id="KW-0812">Transmembrane</keyword>
<feature type="transmembrane region" description="Helical" evidence="1">
    <location>
        <begin position="36"/>
        <end position="60"/>
    </location>
</feature>
<reference evidence="2 3" key="1">
    <citation type="submission" date="2019-10" db="EMBL/GenBank/DDBJ databases">
        <authorList>
            <person name="Karimi E."/>
        </authorList>
    </citation>
    <scope>NUCLEOTIDE SEQUENCE [LARGE SCALE GENOMIC DNA]</scope>
    <source>
        <strain evidence="2">Bacillus sp. 348</strain>
    </source>
</reference>
<proteinExistence type="predicted"/>
<protein>
    <submittedName>
        <fullName evidence="2">Uncharacterized protein</fullName>
    </submittedName>
</protein>
<dbReference type="AlphaFoldDB" id="A0A653MZX3"/>
<evidence type="ECO:0000256" key="1">
    <source>
        <dbReference type="SAM" id="Phobius"/>
    </source>
</evidence>
<dbReference type="EMBL" id="CABWLH010000008">
    <property type="protein sequence ID" value="VXB10715.1"/>
    <property type="molecule type" value="Genomic_DNA"/>
</dbReference>
<gene>
    <name evidence="2" type="ORF">BACI348_30255</name>
</gene>
<feature type="transmembrane region" description="Helical" evidence="1">
    <location>
        <begin position="87"/>
        <end position="104"/>
    </location>
</feature>
<organism evidence="2 3">
    <name type="scientific">Bacillus altitudinis</name>
    <dbReference type="NCBI Taxonomy" id="293387"/>
    <lineage>
        <taxon>Bacteria</taxon>
        <taxon>Bacillati</taxon>
        <taxon>Bacillota</taxon>
        <taxon>Bacilli</taxon>
        <taxon>Bacillales</taxon>
        <taxon>Bacillaceae</taxon>
        <taxon>Bacillus</taxon>
    </lineage>
</organism>
<feature type="transmembrane region" description="Helical" evidence="1">
    <location>
        <begin position="9"/>
        <end position="30"/>
    </location>
</feature>
<keyword evidence="1" id="KW-1133">Transmembrane helix</keyword>
<accession>A0A653MZX3</accession>
<dbReference type="RefSeq" id="WP_041506579.1">
    <property type="nucleotide sequence ID" value="NZ_CP022319.2"/>
</dbReference>
<dbReference type="Proteomes" id="UP000433089">
    <property type="component" value="Unassembled WGS sequence"/>
</dbReference>
<evidence type="ECO:0000313" key="3">
    <source>
        <dbReference type="Proteomes" id="UP000433089"/>
    </source>
</evidence>